<feature type="region of interest" description="Disordered" evidence="1">
    <location>
        <begin position="53"/>
        <end position="109"/>
    </location>
</feature>
<feature type="chain" id="PRO_5008276010" evidence="2">
    <location>
        <begin position="35"/>
        <end position="251"/>
    </location>
</feature>
<feature type="signal peptide" evidence="2">
    <location>
        <begin position="1"/>
        <end position="34"/>
    </location>
</feature>
<gene>
    <name evidence="3" type="ORF">K457DRAFT_23817</name>
</gene>
<evidence type="ECO:0000313" key="3">
    <source>
        <dbReference type="EMBL" id="OAQ24681.1"/>
    </source>
</evidence>
<reference evidence="3 4" key="1">
    <citation type="submission" date="2016-05" db="EMBL/GenBank/DDBJ databases">
        <title>Genome sequencing reveals origins of a unique bacterial endosymbiosis in the earliest lineages of terrestrial Fungi.</title>
        <authorList>
            <consortium name="DOE Joint Genome Institute"/>
            <person name="Uehling J."/>
            <person name="Gryganskyi A."/>
            <person name="Hameed K."/>
            <person name="Tschaplinski T."/>
            <person name="Misztal P."/>
            <person name="Wu S."/>
            <person name="Desiro A."/>
            <person name="Vande Pol N."/>
            <person name="Du Z.-Y."/>
            <person name="Zienkiewicz A."/>
            <person name="Zienkiewicz K."/>
            <person name="Morin E."/>
            <person name="Tisserant E."/>
            <person name="Splivallo R."/>
            <person name="Hainaut M."/>
            <person name="Henrissat B."/>
            <person name="Ohm R."/>
            <person name="Kuo A."/>
            <person name="Yan J."/>
            <person name="Lipzen A."/>
            <person name="Nolan M."/>
            <person name="Labutti K."/>
            <person name="Barry K."/>
            <person name="Goldstein A."/>
            <person name="Labbe J."/>
            <person name="Schadt C."/>
            <person name="Tuskan G."/>
            <person name="Grigoriev I."/>
            <person name="Martin F."/>
            <person name="Vilgalys R."/>
            <person name="Bonito G."/>
        </authorList>
    </citation>
    <scope>NUCLEOTIDE SEQUENCE [LARGE SCALE GENOMIC DNA]</scope>
    <source>
        <strain evidence="3 4">AG-77</strain>
    </source>
</reference>
<dbReference type="Proteomes" id="UP000078512">
    <property type="component" value="Unassembled WGS sequence"/>
</dbReference>
<evidence type="ECO:0000313" key="4">
    <source>
        <dbReference type="Proteomes" id="UP000078512"/>
    </source>
</evidence>
<evidence type="ECO:0000256" key="1">
    <source>
        <dbReference type="SAM" id="MobiDB-lite"/>
    </source>
</evidence>
<name>A0A197JJJ8_9FUNG</name>
<proteinExistence type="predicted"/>
<keyword evidence="4" id="KW-1185">Reference proteome</keyword>
<dbReference type="EMBL" id="KV442089">
    <property type="protein sequence ID" value="OAQ24681.1"/>
    <property type="molecule type" value="Genomic_DNA"/>
</dbReference>
<organism evidence="3 4">
    <name type="scientific">Linnemannia elongata AG-77</name>
    <dbReference type="NCBI Taxonomy" id="1314771"/>
    <lineage>
        <taxon>Eukaryota</taxon>
        <taxon>Fungi</taxon>
        <taxon>Fungi incertae sedis</taxon>
        <taxon>Mucoromycota</taxon>
        <taxon>Mortierellomycotina</taxon>
        <taxon>Mortierellomycetes</taxon>
        <taxon>Mortierellales</taxon>
        <taxon>Mortierellaceae</taxon>
        <taxon>Linnemannia</taxon>
    </lineage>
</organism>
<accession>A0A197JJJ8</accession>
<feature type="compositionally biased region" description="Basic and acidic residues" evidence="1">
    <location>
        <begin position="226"/>
        <end position="251"/>
    </location>
</feature>
<protein>
    <submittedName>
        <fullName evidence="3">Uncharacterized protein</fullName>
    </submittedName>
</protein>
<feature type="compositionally biased region" description="Low complexity" evidence="1">
    <location>
        <begin position="59"/>
        <end position="70"/>
    </location>
</feature>
<sequence>MKHTSLTSSAVMQITISMALLAVLSAIKSPAVHAVPVSNAGTPLVNVILQTDSEAPTQGSRRSSRPLLSGGVKGTSSLGKTHPSAVEKSEPSVGKVSMRPGHATKRERNEELWDQIGKACKRGDGKDEAPESIWKWNEKGRAANDAVAAGGGDGGLGRFKVIHQGYGGVVMVRNGISERPVKPEQKKRNVDDWKKEVDGLETLEKSKFCTKNFKREEEGGEAETEAEARIEGMEGERGVEREKLRCKKRDN</sequence>
<feature type="region of interest" description="Disordered" evidence="1">
    <location>
        <begin position="214"/>
        <end position="251"/>
    </location>
</feature>
<keyword evidence="2" id="KW-0732">Signal</keyword>
<dbReference type="OrthoDB" id="2430135at2759"/>
<evidence type="ECO:0000256" key="2">
    <source>
        <dbReference type="SAM" id="SignalP"/>
    </source>
</evidence>
<dbReference type="AlphaFoldDB" id="A0A197JJJ8"/>